<comment type="caution">
    <text evidence="5">The sequence shown here is derived from an EMBL/GenBank/DDBJ whole genome shotgun (WGS) entry which is preliminary data.</text>
</comment>
<evidence type="ECO:0000259" key="4">
    <source>
        <dbReference type="PROSITE" id="PS50109"/>
    </source>
</evidence>
<dbReference type="InterPro" id="IPR004358">
    <property type="entry name" value="Sig_transdc_His_kin-like_C"/>
</dbReference>
<organism evidence="5 6">
    <name type="scientific">Chryseobacterium indicum</name>
    <dbReference type="NCBI Taxonomy" id="2766954"/>
    <lineage>
        <taxon>Bacteria</taxon>
        <taxon>Pseudomonadati</taxon>
        <taxon>Bacteroidota</taxon>
        <taxon>Flavobacteriia</taxon>
        <taxon>Flavobacteriales</taxon>
        <taxon>Weeksellaceae</taxon>
        <taxon>Chryseobacterium group</taxon>
        <taxon>Chryseobacterium</taxon>
    </lineage>
</organism>
<dbReference type="Pfam" id="PF13589">
    <property type="entry name" value="HATPase_c_3"/>
    <property type="match status" value="1"/>
</dbReference>
<dbReference type="Pfam" id="PF02518">
    <property type="entry name" value="HATPase_c"/>
    <property type="match status" value="1"/>
</dbReference>
<feature type="domain" description="Histidine kinase" evidence="4">
    <location>
        <begin position="497"/>
        <end position="724"/>
    </location>
</feature>
<dbReference type="GO" id="GO:0005524">
    <property type="term" value="F:ATP binding"/>
    <property type="evidence" value="ECO:0007669"/>
    <property type="project" value="UniProtKB-KW"/>
</dbReference>
<dbReference type="InterPro" id="IPR005467">
    <property type="entry name" value="His_kinase_dom"/>
</dbReference>
<keyword evidence="5" id="KW-0547">Nucleotide-binding</keyword>
<gene>
    <name evidence="5" type="ORF">H9Q08_02650</name>
</gene>
<dbReference type="PRINTS" id="PR00344">
    <property type="entry name" value="BCTRLSENSOR"/>
</dbReference>
<reference evidence="5" key="1">
    <citation type="submission" date="2021-08" db="EMBL/GenBank/DDBJ databases">
        <title>Complete genome sequence of Chryseobacterium sp strain PS-8.</title>
        <authorList>
            <person name="Das S.K."/>
        </authorList>
    </citation>
    <scope>NUCLEOTIDE SEQUENCE</scope>
    <source>
        <strain evidence="5">PS-8</strain>
    </source>
</reference>
<feature type="coiled-coil region" evidence="3">
    <location>
        <begin position="461"/>
        <end position="488"/>
    </location>
</feature>
<name>A0ABS9C1U3_9FLAO</name>
<proteinExistence type="predicted"/>
<evidence type="ECO:0000256" key="1">
    <source>
        <dbReference type="ARBA" id="ARBA00000085"/>
    </source>
</evidence>
<accession>A0ABS9C1U3</accession>
<keyword evidence="3" id="KW-0175">Coiled coil</keyword>
<dbReference type="SMART" id="SM00387">
    <property type="entry name" value="HATPase_c"/>
    <property type="match status" value="1"/>
</dbReference>
<dbReference type="Proteomes" id="UP001430374">
    <property type="component" value="Unassembled WGS sequence"/>
</dbReference>
<dbReference type="EC" id="2.7.13.3" evidence="2"/>
<dbReference type="InterPro" id="IPR036890">
    <property type="entry name" value="HATPase_C_sf"/>
</dbReference>
<dbReference type="SUPFAM" id="SSF55874">
    <property type="entry name" value="ATPase domain of HSP90 chaperone/DNA topoisomerase II/histidine kinase"/>
    <property type="match status" value="2"/>
</dbReference>
<evidence type="ECO:0000313" key="6">
    <source>
        <dbReference type="Proteomes" id="UP001430374"/>
    </source>
</evidence>
<sequence length="724" mass="83637">MSLKKILESGYFYIKPAANHILTIGKGIIKDPYTAILELVKNSYDADAENVYIKLSFTENKARIIIEDDGHGMNYRIVTEKWMVPSTQDKLRQRKSKIKRRPLQGRKGIGRYASSILGDDLLMKTTDADTFVTTELYLDWTEFLSDSKFLEDIEILIESYSSNNSKGTYLDITGTRIWTDYEINELISSLRRLLSPFDDIDSDFNIYLEIKKNNSEKYIDFSEKIKPLPVLEYYHYRIYGTIDFIGEDEKGNNVLFSSLIIENKSLKNILPVKIEKRITLNNESKYSSQIKLDIRAFDLDEEFKMSDLTQEESKKQLKELPGVAVIKDGFRVRPYGDKKVDWLGLNERRFNNPTLRLSNNQVAGFITVLQEEESHLEEKASREGFKENEYYEGLVTIIRSCLSELELLRQKFRKQHNKGGRKPKSLNEQIDNVANFDSLNNKIHSLFKESNLSEEVFTKVKKVIDEEAKAKEEEFEEIKKTIARYQGQVTLGKILTVVFHEGRKPLNALKQHPSFIKAWGQDFIKAVEKDQLLNDKNLKILYDKILDRLNDNKSQAEFFINIFKKLEPLANTKRASPKEFEIATPLMNSFKIFESELIKNSITYSIEGDTWVKFVGWEIDFQLIFTNLIENSIYWMRDSHEKNIKINFSDLEDKIVIDYQDTGTGIDEENITNQDIFDPGFTTKDEGSGLGLSIAGEALERNNGKIEALSSANGANFIIKLNKP</sequence>
<dbReference type="InterPro" id="IPR003594">
    <property type="entry name" value="HATPase_dom"/>
</dbReference>
<evidence type="ECO:0000256" key="3">
    <source>
        <dbReference type="SAM" id="Coils"/>
    </source>
</evidence>
<evidence type="ECO:0000256" key="2">
    <source>
        <dbReference type="ARBA" id="ARBA00012438"/>
    </source>
</evidence>
<dbReference type="PANTHER" id="PTHR43065">
    <property type="entry name" value="SENSOR HISTIDINE KINASE"/>
    <property type="match status" value="1"/>
</dbReference>
<evidence type="ECO:0000313" key="5">
    <source>
        <dbReference type="EMBL" id="MCF2218198.1"/>
    </source>
</evidence>
<dbReference type="EMBL" id="JACSGT010000001">
    <property type="protein sequence ID" value="MCF2218198.1"/>
    <property type="molecule type" value="Genomic_DNA"/>
</dbReference>
<protein>
    <recommendedName>
        <fullName evidence="2">histidine kinase</fullName>
        <ecNumber evidence="2">2.7.13.3</ecNumber>
    </recommendedName>
</protein>
<dbReference type="PROSITE" id="PS50109">
    <property type="entry name" value="HIS_KIN"/>
    <property type="match status" value="1"/>
</dbReference>
<comment type="catalytic activity">
    <reaction evidence="1">
        <text>ATP + protein L-histidine = ADP + protein N-phospho-L-histidine.</text>
        <dbReference type="EC" id="2.7.13.3"/>
    </reaction>
</comment>
<dbReference type="Gene3D" id="3.30.565.10">
    <property type="entry name" value="Histidine kinase-like ATPase, C-terminal domain"/>
    <property type="match status" value="2"/>
</dbReference>
<keyword evidence="6" id="KW-1185">Reference proteome</keyword>
<keyword evidence="5" id="KW-0067">ATP-binding</keyword>
<dbReference type="RefSeq" id="WP_235129990.1">
    <property type="nucleotide sequence ID" value="NZ_JACSGT010000001.1"/>
</dbReference>